<comment type="catalytic activity">
    <reaction evidence="1">
        <text>Hydrolysis of terminal non-reducing beta-D-galactose residues in beta-D-galactosides.</text>
        <dbReference type="EC" id="3.2.1.23"/>
    </reaction>
</comment>
<evidence type="ECO:0000256" key="2">
    <source>
        <dbReference type="ARBA" id="ARBA00012756"/>
    </source>
</evidence>
<name>X1CWR4_9ZZZZ</name>
<feature type="domain" description="Beta-galactosidase" evidence="5">
    <location>
        <begin position="36"/>
        <end position="124"/>
    </location>
</feature>
<dbReference type="EC" id="3.2.1.23" evidence="2"/>
<reference evidence="6" key="1">
    <citation type="journal article" date="2014" name="Front. Microbiol.">
        <title>High frequency of phylogenetically diverse reductive dehalogenase-homologous genes in deep subseafloor sedimentary metagenomes.</title>
        <authorList>
            <person name="Kawai M."/>
            <person name="Futagami T."/>
            <person name="Toyoda A."/>
            <person name="Takaki Y."/>
            <person name="Nishi S."/>
            <person name="Hori S."/>
            <person name="Arai W."/>
            <person name="Tsubouchi T."/>
            <person name="Morono Y."/>
            <person name="Uchiyama I."/>
            <person name="Ito T."/>
            <person name="Fujiyama A."/>
            <person name="Inagaki F."/>
            <person name="Takami H."/>
        </authorList>
    </citation>
    <scope>NUCLEOTIDE SEQUENCE</scope>
    <source>
        <strain evidence="6">Expedition CK06-06</strain>
    </source>
</reference>
<dbReference type="GO" id="GO:0004565">
    <property type="term" value="F:beta-galactosidase activity"/>
    <property type="evidence" value="ECO:0007669"/>
    <property type="project" value="UniProtKB-EC"/>
</dbReference>
<organism evidence="6">
    <name type="scientific">marine sediment metagenome</name>
    <dbReference type="NCBI Taxonomy" id="412755"/>
    <lineage>
        <taxon>unclassified sequences</taxon>
        <taxon>metagenomes</taxon>
        <taxon>ecological metagenomes</taxon>
    </lineage>
</organism>
<evidence type="ECO:0000256" key="4">
    <source>
        <dbReference type="ARBA" id="ARBA00023295"/>
    </source>
</evidence>
<dbReference type="InterPro" id="IPR036156">
    <property type="entry name" value="Beta-gal/glucu_dom_sf"/>
</dbReference>
<dbReference type="GO" id="GO:0005990">
    <property type="term" value="P:lactose catabolic process"/>
    <property type="evidence" value="ECO:0007669"/>
    <property type="project" value="TreeGrafter"/>
</dbReference>
<sequence length="167" mass="19229">MLCLINRKPNPALFEVKKVYQNIKVHPINLIEGRVLIHNKFDFITLEDIKINWELTANGTIIQNGSVDNLEIESGEQKEAIIQFQKPNLESNTEYHLKFISSLKNSVLWAEKGHILAWDQFKVPYSTVKESNKLEDFPELVIDDLKETYEISGDDFKIRIGKTSGVL</sequence>
<proteinExistence type="predicted"/>
<evidence type="ECO:0000256" key="3">
    <source>
        <dbReference type="ARBA" id="ARBA00022801"/>
    </source>
</evidence>
<evidence type="ECO:0000259" key="5">
    <source>
        <dbReference type="Pfam" id="PF16353"/>
    </source>
</evidence>
<evidence type="ECO:0000256" key="1">
    <source>
        <dbReference type="ARBA" id="ARBA00001412"/>
    </source>
</evidence>
<dbReference type="SUPFAM" id="SSF49303">
    <property type="entry name" value="beta-Galactosidase/glucuronidase domain"/>
    <property type="match status" value="1"/>
</dbReference>
<keyword evidence="3" id="KW-0378">Hydrolase</keyword>
<gene>
    <name evidence="6" type="ORF">S01H4_39572</name>
</gene>
<dbReference type="AlphaFoldDB" id="X1CWR4"/>
<dbReference type="InterPro" id="IPR013783">
    <property type="entry name" value="Ig-like_fold"/>
</dbReference>
<feature type="non-terminal residue" evidence="6">
    <location>
        <position position="167"/>
    </location>
</feature>
<dbReference type="InterPro" id="IPR032312">
    <property type="entry name" value="LacZ_4"/>
</dbReference>
<dbReference type="GO" id="GO:0009341">
    <property type="term" value="C:beta-galactosidase complex"/>
    <property type="evidence" value="ECO:0007669"/>
    <property type="project" value="TreeGrafter"/>
</dbReference>
<dbReference type="Pfam" id="PF16353">
    <property type="entry name" value="LacZ_4"/>
    <property type="match status" value="1"/>
</dbReference>
<accession>X1CWR4</accession>
<dbReference type="Gene3D" id="2.60.40.10">
    <property type="entry name" value="Immunoglobulins"/>
    <property type="match status" value="1"/>
</dbReference>
<protein>
    <recommendedName>
        <fullName evidence="2">beta-galactosidase</fullName>
        <ecNumber evidence="2">3.2.1.23</ecNumber>
    </recommendedName>
</protein>
<dbReference type="PANTHER" id="PTHR46323:SF2">
    <property type="entry name" value="BETA-GALACTOSIDASE"/>
    <property type="match status" value="1"/>
</dbReference>
<evidence type="ECO:0000313" key="6">
    <source>
        <dbReference type="EMBL" id="GAH00480.1"/>
    </source>
</evidence>
<dbReference type="EMBL" id="BART01021457">
    <property type="protein sequence ID" value="GAH00480.1"/>
    <property type="molecule type" value="Genomic_DNA"/>
</dbReference>
<dbReference type="PANTHER" id="PTHR46323">
    <property type="entry name" value="BETA-GALACTOSIDASE"/>
    <property type="match status" value="1"/>
</dbReference>
<comment type="caution">
    <text evidence="6">The sequence shown here is derived from an EMBL/GenBank/DDBJ whole genome shotgun (WGS) entry which is preliminary data.</text>
</comment>
<keyword evidence="4" id="KW-0326">Glycosidase</keyword>
<dbReference type="InterPro" id="IPR050347">
    <property type="entry name" value="Bact_Beta-galactosidase"/>
</dbReference>